<keyword evidence="1" id="KW-0175">Coiled coil</keyword>
<evidence type="ECO:0000313" key="3">
    <source>
        <dbReference type="Proteomes" id="UP000663844"/>
    </source>
</evidence>
<sequence>ISKMMNTNTNEREFELLRERYIRLADIHGQLQTQNSLLEEKILTIVELYENEKSQLEQSLGDAKHQITYLQETVNELQIEKQRYKDDCNLAVRLLHRHPNEFISTSTTGQIQEELKNRFESTSTNQPILAQRSILIPTFPPTFIAQLPSISLPTTTTSSSTVNTQTIPSMTTTNDNLRAAAEALFKSNSVHRSPSQQVTCSNCQRSIKRCDVSVQTCLDDKSDDSATSRLRLVSLTSSDDGHSGDGSWLPLDSPRPPIVVQEHSTSFARPIPQHKGYDAISVRSIPRMHHV</sequence>
<evidence type="ECO:0000313" key="2">
    <source>
        <dbReference type="EMBL" id="CAF4304542.1"/>
    </source>
</evidence>
<feature type="coiled-coil region" evidence="1">
    <location>
        <begin position="46"/>
        <end position="87"/>
    </location>
</feature>
<dbReference type="AlphaFoldDB" id="A0A820IB45"/>
<dbReference type="Proteomes" id="UP000663844">
    <property type="component" value="Unassembled WGS sequence"/>
</dbReference>
<name>A0A820IB45_9BILA</name>
<comment type="caution">
    <text evidence="2">The sequence shown here is derived from an EMBL/GenBank/DDBJ whole genome shotgun (WGS) entry which is preliminary data.</text>
</comment>
<reference evidence="2" key="1">
    <citation type="submission" date="2021-02" db="EMBL/GenBank/DDBJ databases">
        <authorList>
            <person name="Nowell W R."/>
        </authorList>
    </citation>
    <scope>NUCLEOTIDE SEQUENCE</scope>
</reference>
<accession>A0A820IB45</accession>
<gene>
    <name evidence="2" type="ORF">OXD698_LOCUS46285</name>
</gene>
<feature type="non-terminal residue" evidence="2">
    <location>
        <position position="291"/>
    </location>
</feature>
<organism evidence="2 3">
    <name type="scientific">Adineta steineri</name>
    <dbReference type="NCBI Taxonomy" id="433720"/>
    <lineage>
        <taxon>Eukaryota</taxon>
        <taxon>Metazoa</taxon>
        <taxon>Spiralia</taxon>
        <taxon>Gnathifera</taxon>
        <taxon>Rotifera</taxon>
        <taxon>Eurotatoria</taxon>
        <taxon>Bdelloidea</taxon>
        <taxon>Adinetida</taxon>
        <taxon>Adinetidae</taxon>
        <taxon>Adineta</taxon>
    </lineage>
</organism>
<evidence type="ECO:0000256" key="1">
    <source>
        <dbReference type="SAM" id="Coils"/>
    </source>
</evidence>
<protein>
    <submittedName>
        <fullName evidence="2">Uncharacterized protein</fullName>
    </submittedName>
</protein>
<proteinExistence type="predicted"/>
<dbReference type="EMBL" id="CAJOAZ010016419">
    <property type="protein sequence ID" value="CAF4304542.1"/>
    <property type="molecule type" value="Genomic_DNA"/>
</dbReference>